<comment type="subunit">
    <text evidence="2">Oligomer of 11 identical subunits arranged in doughnut-like structure.</text>
</comment>
<protein>
    <recommendedName>
        <fullName evidence="3">Transcription attenuation protein MtrB</fullName>
    </recommendedName>
    <alternativeName>
        <fullName evidence="8">Trp RNA-binding attenuation protein</fullName>
    </alternativeName>
    <alternativeName>
        <fullName evidence="7">Tryptophan RNA-binding attenuator protein</fullName>
    </alternativeName>
</protein>
<dbReference type="AlphaFoldDB" id="R4KF92"/>
<evidence type="ECO:0000256" key="8">
    <source>
        <dbReference type="ARBA" id="ARBA00033109"/>
    </source>
</evidence>
<evidence type="ECO:0000256" key="7">
    <source>
        <dbReference type="ARBA" id="ARBA00029615"/>
    </source>
</evidence>
<evidence type="ECO:0000256" key="3">
    <source>
        <dbReference type="ARBA" id="ARBA00016308"/>
    </source>
</evidence>
<sequence>MSEYNELAGEYIVVKALENGVTIIGLTRGRDTKFHHSEKLDKGEIMIAQFTQHTSAIKIRGRAEIMTKHGNLRTDQT</sequence>
<evidence type="ECO:0000256" key="2">
    <source>
        <dbReference type="ARBA" id="ARBA00011104"/>
    </source>
</evidence>
<dbReference type="KEGG" id="dgi:Desgi_2441"/>
<dbReference type="InterPro" id="IPR016031">
    <property type="entry name" value="Trp_RNA-bd_attenuator-like_dom"/>
</dbReference>
<dbReference type="RefSeq" id="WP_006523097.1">
    <property type="nucleotide sequence ID" value="NC_021184.1"/>
</dbReference>
<keyword evidence="6" id="KW-0804">Transcription</keyword>
<dbReference type="Pfam" id="PF02081">
    <property type="entry name" value="TrpBP"/>
    <property type="match status" value="1"/>
</dbReference>
<evidence type="ECO:0000256" key="6">
    <source>
        <dbReference type="ARBA" id="ARBA00023163"/>
    </source>
</evidence>
<evidence type="ECO:0000256" key="5">
    <source>
        <dbReference type="ARBA" id="ARBA00023015"/>
    </source>
</evidence>
<organism evidence="10 11">
    <name type="scientific">Desulfoscipio gibsoniae DSM 7213</name>
    <dbReference type="NCBI Taxonomy" id="767817"/>
    <lineage>
        <taxon>Bacteria</taxon>
        <taxon>Bacillati</taxon>
        <taxon>Bacillota</taxon>
        <taxon>Clostridia</taxon>
        <taxon>Eubacteriales</taxon>
        <taxon>Desulfallaceae</taxon>
        <taxon>Desulfoscipio</taxon>
    </lineage>
</organism>
<evidence type="ECO:0000256" key="1">
    <source>
        <dbReference type="ARBA" id="ARBA00010027"/>
    </source>
</evidence>
<evidence type="ECO:0000259" key="9">
    <source>
        <dbReference type="Pfam" id="PF02081"/>
    </source>
</evidence>
<dbReference type="HOGENOM" id="CLU_180875_0_0_9"/>
<accession>R4KF92</accession>
<feature type="domain" description="Tryptophan RNA-binding attenuator protein" evidence="9">
    <location>
        <begin position="9"/>
        <end position="75"/>
    </location>
</feature>
<dbReference type="STRING" id="767817.Desgi_2441"/>
<dbReference type="GO" id="GO:0006353">
    <property type="term" value="P:DNA-templated transcription termination"/>
    <property type="evidence" value="ECO:0007669"/>
    <property type="project" value="InterPro"/>
</dbReference>
<name>R4KF92_9FIRM</name>
<dbReference type="Proteomes" id="UP000013520">
    <property type="component" value="Chromosome"/>
</dbReference>
<keyword evidence="4" id="KW-0694">RNA-binding</keyword>
<dbReference type="OrthoDB" id="2111980at2"/>
<dbReference type="GO" id="GO:0003723">
    <property type="term" value="F:RNA binding"/>
    <property type="evidence" value="ECO:0007669"/>
    <property type="project" value="UniProtKB-KW"/>
</dbReference>
<dbReference type="GO" id="GO:0006355">
    <property type="term" value="P:regulation of DNA-templated transcription"/>
    <property type="evidence" value="ECO:0007669"/>
    <property type="project" value="InterPro"/>
</dbReference>
<dbReference type="InterPro" id="IPR023558">
    <property type="entry name" value="Trp_RNA-bd_attenuator_dom"/>
</dbReference>
<evidence type="ECO:0000313" key="10">
    <source>
        <dbReference type="EMBL" id="AGL01853.1"/>
    </source>
</evidence>
<proteinExistence type="inferred from homology"/>
<keyword evidence="11" id="KW-1185">Reference proteome</keyword>
<dbReference type="eggNOG" id="ENOG5032Z9Y">
    <property type="taxonomic scope" value="Bacteria"/>
</dbReference>
<dbReference type="PRINTS" id="PR00687">
    <property type="entry name" value="TRPRNAAP"/>
</dbReference>
<evidence type="ECO:0000313" key="11">
    <source>
        <dbReference type="Proteomes" id="UP000013520"/>
    </source>
</evidence>
<comment type="similarity">
    <text evidence="1">Belongs to the MtrB family.</text>
</comment>
<gene>
    <name evidence="10" type="ORF">Desgi_2441</name>
</gene>
<keyword evidence="5" id="KW-0805">Transcription regulation</keyword>
<dbReference type="SUPFAM" id="SSF51219">
    <property type="entry name" value="TRAP-like"/>
    <property type="match status" value="1"/>
</dbReference>
<dbReference type="EMBL" id="CP003273">
    <property type="protein sequence ID" value="AGL01853.1"/>
    <property type="molecule type" value="Genomic_DNA"/>
</dbReference>
<dbReference type="Gene3D" id="2.60.40.50">
    <property type="entry name" value="TRAP-like"/>
    <property type="match status" value="1"/>
</dbReference>
<dbReference type="InterPro" id="IPR000824">
    <property type="entry name" value="MtrB"/>
</dbReference>
<reference evidence="10 11" key="1">
    <citation type="submission" date="2012-01" db="EMBL/GenBank/DDBJ databases">
        <title>Complete sequence of Desulfotomaculum gibsoniae DSM 7213.</title>
        <authorList>
            <consortium name="US DOE Joint Genome Institute"/>
            <person name="Lucas S."/>
            <person name="Han J."/>
            <person name="Lapidus A."/>
            <person name="Cheng J.-F."/>
            <person name="Goodwin L."/>
            <person name="Pitluck S."/>
            <person name="Peters L."/>
            <person name="Ovchinnikova G."/>
            <person name="Teshima H."/>
            <person name="Detter J.C."/>
            <person name="Han C."/>
            <person name="Tapia R."/>
            <person name="Land M."/>
            <person name="Hauser L."/>
            <person name="Kyrpides N."/>
            <person name="Ivanova N."/>
            <person name="Pagani I."/>
            <person name="Parshina S."/>
            <person name="Plugge C."/>
            <person name="Muyzer G."/>
            <person name="Kuever J."/>
            <person name="Ivanova A."/>
            <person name="Nazina T."/>
            <person name="Klenk H.-P."/>
            <person name="Brambilla E."/>
            <person name="Spring S."/>
            <person name="Stams A.F."/>
            <person name="Woyke T."/>
        </authorList>
    </citation>
    <scope>NUCLEOTIDE SEQUENCE [LARGE SCALE GENOMIC DNA]</scope>
    <source>
        <strain evidence="10 11">DSM 7213</strain>
    </source>
</reference>
<dbReference type="NCBIfam" id="NF009724">
    <property type="entry name" value="PRK13251.1"/>
    <property type="match status" value="1"/>
</dbReference>
<evidence type="ECO:0000256" key="4">
    <source>
        <dbReference type="ARBA" id="ARBA00022884"/>
    </source>
</evidence>